<keyword evidence="1" id="KW-0812">Transmembrane</keyword>
<keyword evidence="1" id="KW-0472">Membrane</keyword>
<dbReference type="KEGG" id="spap:H3Z74_16355"/>
<evidence type="ECO:0000313" key="3">
    <source>
        <dbReference type="Proteomes" id="UP000516148"/>
    </source>
</evidence>
<dbReference type="Proteomes" id="UP000516148">
    <property type="component" value="Chromosome"/>
</dbReference>
<gene>
    <name evidence="2" type="ORF">H3Z74_16355</name>
</gene>
<proteinExistence type="predicted"/>
<evidence type="ECO:0000313" key="2">
    <source>
        <dbReference type="EMBL" id="QNQ08313.1"/>
    </source>
</evidence>
<reference evidence="2 3" key="1">
    <citation type="submission" date="2020-09" db="EMBL/GenBank/DDBJ databases">
        <title>Sphingomonas sp., a new species isolated from pork steak.</title>
        <authorList>
            <person name="Heidler von Heilborn D."/>
        </authorList>
    </citation>
    <scope>NUCLEOTIDE SEQUENCE [LARGE SCALE GENOMIC DNA]</scope>
    <source>
        <strain evidence="3">S8-3T</strain>
    </source>
</reference>
<accession>A0A7H0LF60</accession>
<name>A0A7H0LF60_9SPHN</name>
<dbReference type="RefSeq" id="WP_187760641.1">
    <property type="nucleotide sequence ID" value="NZ_CP061038.1"/>
</dbReference>
<evidence type="ECO:0000256" key="1">
    <source>
        <dbReference type="SAM" id="Phobius"/>
    </source>
</evidence>
<keyword evidence="1" id="KW-1133">Transmembrane helix</keyword>
<feature type="transmembrane region" description="Helical" evidence="1">
    <location>
        <begin position="45"/>
        <end position="64"/>
    </location>
</feature>
<feature type="transmembrane region" description="Helical" evidence="1">
    <location>
        <begin position="128"/>
        <end position="151"/>
    </location>
</feature>
<feature type="transmembrane region" description="Helical" evidence="1">
    <location>
        <begin position="71"/>
        <end position="93"/>
    </location>
</feature>
<sequence length="156" mass="15629">MAAALLCAGWGLALSSASRQARTMGVGVIIAGAAGGLLLPLPGEWLDTAFFGCWVSLVATAAAVHLPGGCGLRMATTLSLNAGLWSGAVIALGGSPRDLLSAFAAAMIMLPATWLARRGAGIAAKVASSWLIAIALLAAALQLLPVTPGYLPDHLE</sequence>
<dbReference type="AlphaFoldDB" id="A0A7H0LF60"/>
<organism evidence="2 3">
    <name type="scientific">Sphingomonas alpina</name>
    <dbReference type="NCBI Taxonomy" id="653931"/>
    <lineage>
        <taxon>Bacteria</taxon>
        <taxon>Pseudomonadati</taxon>
        <taxon>Pseudomonadota</taxon>
        <taxon>Alphaproteobacteria</taxon>
        <taxon>Sphingomonadales</taxon>
        <taxon>Sphingomonadaceae</taxon>
        <taxon>Sphingomonas</taxon>
    </lineage>
</organism>
<keyword evidence="3" id="KW-1185">Reference proteome</keyword>
<protein>
    <submittedName>
        <fullName evidence="2">Uncharacterized protein</fullName>
    </submittedName>
</protein>
<feature type="transmembrane region" description="Helical" evidence="1">
    <location>
        <begin position="99"/>
        <end position="116"/>
    </location>
</feature>
<dbReference type="EMBL" id="CP061038">
    <property type="protein sequence ID" value="QNQ08313.1"/>
    <property type="molecule type" value="Genomic_DNA"/>
</dbReference>